<dbReference type="Gene3D" id="1.10.630.10">
    <property type="entry name" value="Cytochrome P450"/>
    <property type="match status" value="1"/>
</dbReference>
<keyword evidence="3 8" id="KW-0349">Heme</keyword>
<keyword evidence="10" id="KW-1133">Transmembrane helix</keyword>
<comment type="similarity">
    <text evidence="2 9">Belongs to the cytochrome P450 family.</text>
</comment>
<keyword evidence="10" id="KW-0812">Transmembrane</keyword>
<dbReference type="PRINTS" id="PR00385">
    <property type="entry name" value="P450"/>
</dbReference>
<dbReference type="Pfam" id="PF00067">
    <property type="entry name" value="p450"/>
    <property type="match status" value="1"/>
</dbReference>
<evidence type="ECO:0000256" key="9">
    <source>
        <dbReference type="RuleBase" id="RU000461"/>
    </source>
</evidence>
<evidence type="ECO:0000256" key="8">
    <source>
        <dbReference type="PIRSR" id="PIRSR602401-1"/>
    </source>
</evidence>
<dbReference type="GO" id="GO:0016705">
    <property type="term" value="F:oxidoreductase activity, acting on paired donors, with incorporation or reduction of molecular oxygen"/>
    <property type="evidence" value="ECO:0007669"/>
    <property type="project" value="InterPro"/>
</dbReference>
<dbReference type="InterPro" id="IPR036396">
    <property type="entry name" value="Cyt_P450_sf"/>
</dbReference>
<dbReference type="PRINTS" id="PR00463">
    <property type="entry name" value="EP450I"/>
</dbReference>
<evidence type="ECO:0000256" key="5">
    <source>
        <dbReference type="ARBA" id="ARBA00023002"/>
    </source>
</evidence>
<dbReference type="GO" id="GO:0004497">
    <property type="term" value="F:monooxygenase activity"/>
    <property type="evidence" value="ECO:0007669"/>
    <property type="project" value="UniProtKB-KW"/>
</dbReference>
<evidence type="ECO:0000256" key="2">
    <source>
        <dbReference type="ARBA" id="ARBA00010617"/>
    </source>
</evidence>
<evidence type="ECO:0000256" key="6">
    <source>
        <dbReference type="ARBA" id="ARBA00023004"/>
    </source>
</evidence>
<organism evidence="11">
    <name type="scientific">Plagiochasma appendiculatum</name>
    <dbReference type="NCBI Taxonomy" id="157224"/>
    <lineage>
        <taxon>Eukaryota</taxon>
        <taxon>Viridiplantae</taxon>
        <taxon>Streptophyta</taxon>
        <taxon>Embryophyta</taxon>
        <taxon>Marchantiophyta</taxon>
        <taxon>Marchantiopsida</taxon>
        <taxon>Marchantiidae</taxon>
        <taxon>Marchantiales</taxon>
        <taxon>Aytoniaceae</taxon>
        <taxon>Plagiochasma</taxon>
    </lineage>
</organism>
<dbReference type="InterPro" id="IPR001128">
    <property type="entry name" value="Cyt_P450"/>
</dbReference>
<accession>A0A2R3U978</accession>
<sequence>MATVEYAAGSFLSSQYIAATVIIAIAGLLIFRLVSGNKQRLPPGPRGLPLLGHLHLLGMYPHRSLCTMADKYGPIIYLKMGSVPMVAVSSPELAMEVLKTQDQHFASRPQFVAGRILAYENQSTSLQPNGDKWRFMRKVISQELVTGKRLEMSQPVRAQEVLNTMEEILSDGQKGALVDLDVKLTQLVLNQTTLFNFSMKYYGRKRKDKAEKVEEFMAVVKTLGGTKFFLAEEFFPYLGRLDIGGVAKRLRGIAHEADNFYNAILKSHRNEDGSPRVISEKDQDFVDVLFAHQKENKINVSDDLIKAAVQDVIVASSSTSSATMLWALAELLRNPEVLRKVQKELDDVVGRERLAKESDLRDLPYLRCMVKETFRLHPTLPTLFPHFNEAAQKIDGYDIPAKCLVMVNVYSIGRDPKLWKNPLDFNPDRFLNSEMDVKGQNFELLPFGAGRRMCVGYNLGLVTVEFGLAQLLHTCDIFLPEGMAPENLNMDEESGTSVTRKDALLVRVAPRLPSHVYEKAGMSLL</sequence>
<evidence type="ECO:0000313" key="11">
    <source>
        <dbReference type="EMBL" id="AVQ09748.1"/>
    </source>
</evidence>
<dbReference type="PROSITE" id="PS00086">
    <property type="entry name" value="CYTOCHROME_P450"/>
    <property type="match status" value="1"/>
</dbReference>
<reference evidence="11" key="2">
    <citation type="journal article" date="2018" name="Plant Cell Physiol.">
        <title>A bHLH Transcription Factor Regulates Bisbibenzyl Biosynthesis in the Liverwort Plagiochasma appendiculatum.</title>
        <authorList>
            <person name="Wu Y.F."/>
            <person name="Zhao Y."/>
            <person name="Liu X.Y."/>
            <person name="Gao S."/>
            <person name="Cheng A.X."/>
            <person name="Lou H.X."/>
        </authorList>
    </citation>
    <scope>NUCLEOTIDE SEQUENCE</scope>
</reference>
<reference evidence="11" key="1">
    <citation type="submission" date="2017-09" db="EMBL/GenBank/DDBJ databases">
        <authorList>
            <person name="Ehlers B."/>
            <person name="Leendertz F.H."/>
        </authorList>
    </citation>
    <scope>NUCLEOTIDE SEQUENCE</scope>
</reference>
<evidence type="ECO:0000256" key="10">
    <source>
        <dbReference type="SAM" id="Phobius"/>
    </source>
</evidence>
<evidence type="ECO:0000256" key="7">
    <source>
        <dbReference type="ARBA" id="ARBA00023033"/>
    </source>
</evidence>
<dbReference type="FunFam" id="1.10.630.10:FF:000126">
    <property type="entry name" value="Predicted protein"/>
    <property type="match status" value="1"/>
</dbReference>
<dbReference type="GO" id="GO:0005506">
    <property type="term" value="F:iron ion binding"/>
    <property type="evidence" value="ECO:0007669"/>
    <property type="project" value="InterPro"/>
</dbReference>
<dbReference type="EMBL" id="MF983806">
    <property type="protein sequence ID" value="AVQ09748.1"/>
    <property type="molecule type" value="mRNA"/>
</dbReference>
<dbReference type="InterPro" id="IPR002401">
    <property type="entry name" value="Cyt_P450_E_grp-I"/>
</dbReference>
<dbReference type="InterPro" id="IPR017972">
    <property type="entry name" value="Cyt_P450_CS"/>
</dbReference>
<keyword evidence="10" id="KW-0472">Membrane</keyword>
<keyword evidence="4 8" id="KW-0479">Metal-binding</keyword>
<dbReference type="AlphaFoldDB" id="A0A2R3U978"/>
<feature type="binding site" description="axial binding residue" evidence="8">
    <location>
        <position position="454"/>
    </location>
    <ligand>
        <name>heme</name>
        <dbReference type="ChEBI" id="CHEBI:30413"/>
    </ligand>
    <ligandPart>
        <name>Fe</name>
        <dbReference type="ChEBI" id="CHEBI:18248"/>
    </ligandPart>
</feature>
<name>A0A2R3U978_9MARC</name>
<dbReference type="CDD" id="cd20618">
    <property type="entry name" value="CYP71_clan"/>
    <property type="match status" value="1"/>
</dbReference>
<feature type="transmembrane region" description="Helical" evidence="10">
    <location>
        <begin position="16"/>
        <end position="34"/>
    </location>
</feature>
<dbReference type="SUPFAM" id="SSF48264">
    <property type="entry name" value="Cytochrome P450"/>
    <property type="match status" value="1"/>
</dbReference>
<dbReference type="GO" id="GO:0020037">
    <property type="term" value="F:heme binding"/>
    <property type="evidence" value="ECO:0007669"/>
    <property type="project" value="InterPro"/>
</dbReference>
<dbReference type="PANTHER" id="PTHR47944:SF4">
    <property type="entry name" value="OS09G0441700 PROTEIN"/>
    <property type="match status" value="1"/>
</dbReference>
<comment type="cofactor">
    <cofactor evidence="1 8">
        <name>heme</name>
        <dbReference type="ChEBI" id="CHEBI:30413"/>
    </cofactor>
</comment>
<keyword evidence="5 9" id="KW-0560">Oxidoreductase</keyword>
<dbReference type="GO" id="GO:0044550">
    <property type="term" value="P:secondary metabolite biosynthetic process"/>
    <property type="evidence" value="ECO:0007669"/>
    <property type="project" value="UniProtKB-ARBA"/>
</dbReference>
<evidence type="ECO:0000256" key="1">
    <source>
        <dbReference type="ARBA" id="ARBA00001971"/>
    </source>
</evidence>
<dbReference type="PANTHER" id="PTHR47944">
    <property type="entry name" value="CYTOCHROME P450 98A9"/>
    <property type="match status" value="1"/>
</dbReference>
<keyword evidence="7 9" id="KW-0503">Monooxygenase</keyword>
<proteinExistence type="evidence at transcript level"/>
<evidence type="ECO:0000256" key="4">
    <source>
        <dbReference type="ARBA" id="ARBA00022723"/>
    </source>
</evidence>
<protein>
    <submittedName>
        <fullName evidence="11">Cytochrome P450-2</fullName>
    </submittedName>
</protein>
<evidence type="ECO:0000256" key="3">
    <source>
        <dbReference type="ARBA" id="ARBA00022617"/>
    </source>
</evidence>
<keyword evidence="6 8" id="KW-0408">Iron</keyword>